<evidence type="ECO:0000256" key="3">
    <source>
        <dbReference type="SAM" id="MobiDB-lite"/>
    </source>
</evidence>
<comment type="caution">
    <text evidence="5">The sequence shown here is derived from an EMBL/GenBank/DDBJ whole genome shotgun (WGS) entry which is preliminary data.</text>
</comment>
<name>A0A0F8UVP0_9EURO</name>
<sequence length="485" mass="54732">MPPSIPNNPLGTYSQSSSVSSSMEHYRDMEDEESKKQLEHKADARFEVYDPAAGDSDIEDARPASRKRPPHSLWARGLAAVSPLIASTGKPADAHPFLSFRGTHSKVFRPRWFRKANRSCCLMYLVVGFFTMLGIVQFISLACGVVISFFPDEIDRATDRWRQNPSATSPNTNRWPTDVSRDIFAVGCHSHNDYWRRIPLYSALQAGCVGVEADVWLFDNELYVGHTTSSLTPSRTLKSLYIDPLMEILARQNPITPFHPTLDHPPNGVFDTDPSQSLILLIDFKTDGEETWEYVYAQLAPFRERGYLTYFDGTGIVNGPITVVGTGNAPFNLVTANNTYRDIFFDAPLDLMADETDNRDADAAHEERGDNAGQGLSGLSPGDLESTTFNMTNSYYASVSFKKSIGFPWMFRLSESQMSLIRAQIAGAHRRGLKVRYWGTPNWPRSLRNHIWEILVREGVDMLNVDDLQSATRKEWVPRISDWWT</sequence>
<dbReference type="AlphaFoldDB" id="A0A0F8UVP0"/>
<dbReference type="PANTHER" id="PTHR31571">
    <property type="entry name" value="ALTERED INHERITANCE OF MITOCHONDRIA PROTEIN 6"/>
    <property type="match status" value="1"/>
</dbReference>
<dbReference type="Proteomes" id="UP000034947">
    <property type="component" value="Unassembled WGS sequence"/>
</dbReference>
<evidence type="ECO:0000313" key="5">
    <source>
        <dbReference type="EMBL" id="KKK23558.1"/>
    </source>
</evidence>
<dbReference type="CDD" id="cd08577">
    <property type="entry name" value="PI-PLCc_GDPD_SF_unchar3"/>
    <property type="match status" value="1"/>
</dbReference>
<feature type="region of interest" description="Disordered" evidence="3">
    <location>
        <begin position="1"/>
        <end position="70"/>
    </location>
</feature>
<reference evidence="5 6" key="1">
    <citation type="submission" date="2015-02" db="EMBL/GenBank/DDBJ databases">
        <title>Draft Genome Sequences of Two Closely-Related Aflatoxigenic Aspergillus Species Obtained from the Cote d'Ivoire.</title>
        <authorList>
            <person name="Moore G.G."/>
            <person name="Beltz S.B."/>
            <person name="Mack B.M."/>
        </authorList>
    </citation>
    <scope>NUCLEOTIDE SEQUENCE [LARGE SCALE GENOMIC DNA]</scope>
    <source>
        <strain evidence="5 6">SRRC1432</strain>
    </source>
</reference>
<accession>A0A0F8UVP0</accession>
<evidence type="ECO:0000256" key="2">
    <source>
        <dbReference type="ARBA" id="ARBA00014286"/>
    </source>
</evidence>
<evidence type="ECO:0000256" key="4">
    <source>
        <dbReference type="SAM" id="Phobius"/>
    </source>
</evidence>
<dbReference type="VEuPathDB" id="FungiDB:P175DRAFT_0426403"/>
<comment type="similarity">
    <text evidence="1">Belongs to the AIM6 family.</text>
</comment>
<keyword evidence="4" id="KW-0472">Membrane</keyword>
<dbReference type="GO" id="GO:0006629">
    <property type="term" value="P:lipid metabolic process"/>
    <property type="evidence" value="ECO:0007669"/>
    <property type="project" value="InterPro"/>
</dbReference>
<keyword evidence="4" id="KW-1133">Transmembrane helix</keyword>
<proteinExistence type="inferred from homology"/>
<feature type="transmembrane region" description="Helical" evidence="4">
    <location>
        <begin position="121"/>
        <end position="150"/>
    </location>
</feature>
<organism evidence="5 6">
    <name type="scientific">Aspergillus ochraceoroseus</name>
    <dbReference type="NCBI Taxonomy" id="138278"/>
    <lineage>
        <taxon>Eukaryota</taxon>
        <taxon>Fungi</taxon>
        <taxon>Dikarya</taxon>
        <taxon>Ascomycota</taxon>
        <taxon>Pezizomycotina</taxon>
        <taxon>Eurotiomycetes</taxon>
        <taxon>Eurotiomycetidae</taxon>
        <taxon>Eurotiales</taxon>
        <taxon>Aspergillaceae</taxon>
        <taxon>Aspergillus</taxon>
        <taxon>Aspergillus subgen. Nidulantes</taxon>
    </lineage>
</organism>
<evidence type="ECO:0000256" key="1">
    <source>
        <dbReference type="ARBA" id="ARBA00008858"/>
    </source>
</evidence>
<feature type="region of interest" description="Disordered" evidence="3">
    <location>
        <begin position="360"/>
        <end position="381"/>
    </location>
</feature>
<feature type="compositionally biased region" description="Basic and acidic residues" evidence="3">
    <location>
        <begin position="360"/>
        <end position="370"/>
    </location>
</feature>
<gene>
    <name evidence="5" type="ORF">AOCH_004141</name>
</gene>
<dbReference type="PANTHER" id="PTHR31571:SF1">
    <property type="entry name" value="ALTERED INHERITANCE OF MITOCHONDRIA PROTEIN 6"/>
    <property type="match status" value="1"/>
</dbReference>
<dbReference type="OrthoDB" id="4153866at2759"/>
<evidence type="ECO:0000313" key="6">
    <source>
        <dbReference type="Proteomes" id="UP000034947"/>
    </source>
</evidence>
<protein>
    <recommendedName>
        <fullName evidence="2">Altered inheritance of mitochondria protein 6</fullName>
    </recommendedName>
</protein>
<dbReference type="SUPFAM" id="SSF51695">
    <property type="entry name" value="PLC-like phosphodiesterases"/>
    <property type="match status" value="1"/>
</dbReference>
<keyword evidence="6" id="KW-1185">Reference proteome</keyword>
<dbReference type="InterPro" id="IPR051236">
    <property type="entry name" value="HAT_RTT109-like"/>
</dbReference>
<dbReference type="EMBL" id="JYKN01000657">
    <property type="protein sequence ID" value="KKK23558.1"/>
    <property type="molecule type" value="Genomic_DNA"/>
</dbReference>
<feature type="compositionally biased region" description="Basic and acidic residues" evidence="3">
    <location>
        <begin position="24"/>
        <end position="48"/>
    </location>
</feature>
<dbReference type="GO" id="GO:0008081">
    <property type="term" value="F:phosphoric diester hydrolase activity"/>
    <property type="evidence" value="ECO:0007669"/>
    <property type="project" value="InterPro"/>
</dbReference>
<dbReference type="InterPro" id="IPR017946">
    <property type="entry name" value="PLC-like_Pdiesterase_TIM-brl"/>
</dbReference>
<dbReference type="InterPro" id="IPR039559">
    <property type="entry name" value="AIM6_PI-PLC-like_dom"/>
</dbReference>
<keyword evidence="4" id="KW-0812">Transmembrane</keyword>